<evidence type="ECO:0000313" key="2">
    <source>
        <dbReference type="EMBL" id="RDX73712.1"/>
    </source>
</evidence>
<name>A0A371F5Y6_MUCPR</name>
<feature type="non-terminal residue" evidence="2">
    <location>
        <position position="1"/>
    </location>
</feature>
<dbReference type="OrthoDB" id="5430981at2759"/>
<dbReference type="PANTHER" id="PTHR32108">
    <property type="entry name" value="DNA-DIRECTED RNA POLYMERASE SUBUNIT ALPHA"/>
    <property type="match status" value="1"/>
</dbReference>
<gene>
    <name evidence="2" type="ORF">CR513_46633</name>
</gene>
<evidence type="ECO:0000256" key="1">
    <source>
        <dbReference type="PROSITE-ProRule" id="PRU00023"/>
    </source>
</evidence>
<feature type="repeat" description="ANK" evidence="1">
    <location>
        <begin position="66"/>
        <end position="98"/>
    </location>
</feature>
<protein>
    <submittedName>
        <fullName evidence="2">Uncharacterized protein</fullName>
    </submittedName>
</protein>
<comment type="caution">
    <text evidence="2">The sequence shown here is derived from an EMBL/GenBank/DDBJ whole genome shotgun (WGS) entry which is preliminary data.</text>
</comment>
<dbReference type="InterPro" id="IPR021109">
    <property type="entry name" value="Peptidase_aspartic_dom_sf"/>
</dbReference>
<dbReference type="EMBL" id="QJKJ01010431">
    <property type="protein sequence ID" value="RDX73712.1"/>
    <property type="molecule type" value="Genomic_DNA"/>
</dbReference>
<reference evidence="2" key="1">
    <citation type="submission" date="2018-05" db="EMBL/GenBank/DDBJ databases">
        <title>Draft genome of Mucuna pruriens seed.</title>
        <authorList>
            <person name="Nnadi N.E."/>
            <person name="Vos R."/>
            <person name="Hasami M.H."/>
            <person name="Devisetty U.K."/>
            <person name="Aguiy J.C."/>
        </authorList>
    </citation>
    <scope>NUCLEOTIDE SEQUENCE [LARGE SCALE GENOMIC DNA]</scope>
    <source>
        <strain evidence="2">JCA_2017</strain>
    </source>
</reference>
<dbReference type="PANTHER" id="PTHR32108:SF9">
    <property type="entry name" value="REVERSE TRANSCRIPTASE RNASE H-LIKE DOMAIN-CONTAINING PROTEIN"/>
    <property type="match status" value="1"/>
</dbReference>
<keyword evidence="3" id="KW-1185">Reference proteome</keyword>
<organism evidence="2 3">
    <name type="scientific">Mucuna pruriens</name>
    <name type="common">Velvet bean</name>
    <name type="synonym">Dolichos pruriens</name>
    <dbReference type="NCBI Taxonomy" id="157652"/>
    <lineage>
        <taxon>Eukaryota</taxon>
        <taxon>Viridiplantae</taxon>
        <taxon>Streptophyta</taxon>
        <taxon>Embryophyta</taxon>
        <taxon>Tracheophyta</taxon>
        <taxon>Spermatophyta</taxon>
        <taxon>Magnoliopsida</taxon>
        <taxon>eudicotyledons</taxon>
        <taxon>Gunneridae</taxon>
        <taxon>Pentapetalae</taxon>
        <taxon>rosids</taxon>
        <taxon>fabids</taxon>
        <taxon>Fabales</taxon>
        <taxon>Fabaceae</taxon>
        <taxon>Papilionoideae</taxon>
        <taxon>50 kb inversion clade</taxon>
        <taxon>NPAAA clade</taxon>
        <taxon>indigoferoid/millettioid clade</taxon>
        <taxon>Phaseoleae</taxon>
        <taxon>Mucuna</taxon>
    </lineage>
</organism>
<dbReference type="Gene3D" id="2.40.70.10">
    <property type="entry name" value="Acid Proteases"/>
    <property type="match status" value="1"/>
</dbReference>
<dbReference type="InterPro" id="IPR002110">
    <property type="entry name" value="Ankyrin_rpt"/>
</dbReference>
<sequence length="152" mass="17252">MVTEGEATEFLKLIRHSHCNLLLKVLNDAHVAQDITLEKFEGIINNITTSRHLSFSKDEVPTKGKSHNHPLYIAVKYGNYMIERVLIDNGSSLNVMLKTTLDKLYSIGSTLKTSSVVVKAFDESKWEVMGEITLPIRIWPTIFDITFQVMDI</sequence>
<proteinExistence type="predicted"/>
<dbReference type="Proteomes" id="UP000257109">
    <property type="component" value="Unassembled WGS sequence"/>
</dbReference>
<accession>A0A371F5Y6</accession>
<dbReference type="AlphaFoldDB" id="A0A371F5Y6"/>
<dbReference type="PROSITE" id="PS50088">
    <property type="entry name" value="ANK_REPEAT"/>
    <property type="match status" value="1"/>
</dbReference>
<keyword evidence="1" id="KW-0040">ANK repeat</keyword>
<evidence type="ECO:0000313" key="3">
    <source>
        <dbReference type="Proteomes" id="UP000257109"/>
    </source>
</evidence>